<accession>A0ACC6RJR8</accession>
<evidence type="ECO:0000313" key="2">
    <source>
        <dbReference type="Proteomes" id="UP001392318"/>
    </source>
</evidence>
<organism evidence="1 2">
    <name type="scientific">Paraburkholderia unamae</name>
    <dbReference type="NCBI Taxonomy" id="219649"/>
    <lineage>
        <taxon>Bacteria</taxon>
        <taxon>Pseudomonadati</taxon>
        <taxon>Pseudomonadota</taxon>
        <taxon>Betaproteobacteria</taxon>
        <taxon>Burkholderiales</taxon>
        <taxon>Burkholderiaceae</taxon>
        <taxon>Paraburkholderia</taxon>
    </lineage>
</organism>
<comment type="caution">
    <text evidence="1">The sequence shown here is derived from an EMBL/GenBank/DDBJ whole genome shotgun (WGS) entry which is preliminary data.</text>
</comment>
<name>A0ACC6RJR8_9BURK</name>
<dbReference type="EMBL" id="JAYMRU010000012">
    <property type="protein sequence ID" value="MEM5401935.1"/>
    <property type="molecule type" value="Genomic_DNA"/>
</dbReference>
<dbReference type="Proteomes" id="UP001392318">
    <property type="component" value="Unassembled WGS sequence"/>
</dbReference>
<gene>
    <name evidence="1" type="ORF">VSR83_17855</name>
</gene>
<protein>
    <submittedName>
        <fullName evidence="1">HigA family addiction module antitoxin</fullName>
    </submittedName>
</protein>
<evidence type="ECO:0000313" key="1">
    <source>
        <dbReference type="EMBL" id="MEM5401935.1"/>
    </source>
</evidence>
<proteinExistence type="predicted"/>
<reference evidence="1" key="1">
    <citation type="submission" date="2024-01" db="EMBL/GenBank/DDBJ databases">
        <title>The diversity of rhizobia nodulating Mimosa spp. in eleven states of Brazil covering several biomes is determined by host plant, location, and edaphic factors.</title>
        <authorList>
            <person name="Rouws L."/>
            <person name="Barauna A."/>
            <person name="Beukes C."/>
            <person name="De Faria S.M."/>
            <person name="Gross E."/>
            <person name="Dos Reis Junior F.B."/>
            <person name="Simon M."/>
            <person name="Maluk M."/>
            <person name="Odee D.W."/>
            <person name="Kenicer G."/>
            <person name="Young J.P.W."/>
            <person name="Reis V.M."/>
            <person name="Zilli J."/>
            <person name="James E.K."/>
        </authorList>
    </citation>
    <scope>NUCLEOTIDE SEQUENCE</scope>
    <source>
        <strain evidence="1">JPY452</strain>
    </source>
</reference>
<keyword evidence="2" id="KW-1185">Reference proteome</keyword>
<sequence>MDTTASRLSKETGIDQSCIGEIISGRRAITVDTGLRLSRIFGISDEFWTGLQLDFDTALMKDGAASQLDAIHPLEPA</sequence>